<proteinExistence type="predicted"/>
<dbReference type="InterPro" id="IPR003660">
    <property type="entry name" value="HAMP_dom"/>
</dbReference>
<dbReference type="EC" id="2.7.13.3" evidence="3"/>
<dbReference type="InterPro" id="IPR003594">
    <property type="entry name" value="HATPase_dom"/>
</dbReference>
<dbReference type="InterPro" id="IPR036890">
    <property type="entry name" value="HATPase_C_sf"/>
</dbReference>
<keyword evidence="13" id="KW-0902">Two-component regulatory system</keyword>
<dbReference type="InterPro" id="IPR003661">
    <property type="entry name" value="HisK_dim/P_dom"/>
</dbReference>
<dbReference type="RefSeq" id="WP_237388956.1">
    <property type="nucleotide sequence ID" value="NZ_BLJP01000010.1"/>
</dbReference>
<dbReference type="GO" id="GO:0005886">
    <property type="term" value="C:plasma membrane"/>
    <property type="evidence" value="ECO:0007669"/>
    <property type="project" value="UniProtKB-SubCell"/>
</dbReference>
<evidence type="ECO:0000256" key="4">
    <source>
        <dbReference type="ARBA" id="ARBA00022475"/>
    </source>
</evidence>
<evidence type="ECO:0000256" key="10">
    <source>
        <dbReference type="ARBA" id="ARBA00022777"/>
    </source>
</evidence>
<dbReference type="InterPro" id="IPR005467">
    <property type="entry name" value="His_kinase_dom"/>
</dbReference>
<dbReference type="Pfam" id="PF02518">
    <property type="entry name" value="HATPase_c"/>
    <property type="match status" value="1"/>
</dbReference>
<feature type="transmembrane region" description="Helical" evidence="15">
    <location>
        <begin position="12"/>
        <end position="38"/>
    </location>
</feature>
<comment type="catalytic activity">
    <reaction evidence="1">
        <text>ATP + protein L-histidine = ADP + protein N-phospho-L-histidine.</text>
        <dbReference type="EC" id="2.7.13.3"/>
    </reaction>
</comment>
<dbReference type="Gene3D" id="3.30.565.10">
    <property type="entry name" value="Histidine kinase-like ATPase, C-terminal domain"/>
    <property type="match status" value="1"/>
</dbReference>
<name>A0A6V8I9F7_9PROT</name>
<evidence type="ECO:0000256" key="5">
    <source>
        <dbReference type="ARBA" id="ARBA00022519"/>
    </source>
</evidence>
<dbReference type="InterPro" id="IPR036097">
    <property type="entry name" value="HisK_dim/P_sf"/>
</dbReference>
<comment type="subcellular location">
    <subcellularLocation>
        <location evidence="2">Cell inner membrane</location>
        <topology evidence="2">Multi-pass membrane protein</topology>
    </subcellularLocation>
</comment>
<dbReference type="AlphaFoldDB" id="A0A6V8I9F7"/>
<comment type="caution">
    <text evidence="18">The sequence shown here is derived from an EMBL/GenBank/DDBJ whole genome shotgun (WGS) entry which is preliminary data.</text>
</comment>
<evidence type="ECO:0000256" key="12">
    <source>
        <dbReference type="ARBA" id="ARBA00022989"/>
    </source>
</evidence>
<dbReference type="PANTHER" id="PTHR44936">
    <property type="entry name" value="SENSOR PROTEIN CREC"/>
    <property type="match status" value="1"/>
</dbReference>
<dbReference type="EMBL" id="BLJP01000010">
    <property type="protein sequence ID" value="GFE94268.1"/>
    <property type="molecule type" value="Genomic_DNA"/>
</dbReference>
<evidence type="ECO:0000256" key="13">
    <source>
        <dbReference type="ARBA" id="ARBA00023012"/>
    </source>
</evidence>
<organism evidence="18 19">
    <name type="scientific">Acetobacter persici</name>
    <dbReference type="NCBI Taxonomy" id="1076596"/>
    <lineage>
        <taxon>Bacteria</taxon>
        <taxon>Pseudomonadati</taxon>
        <taxon>Pseudomonadota</taxon>
        <taxon>Alphaproteobacteria</taxon>
        <taxon>Acetobacterales</taxon>
        <taxon>Acetobacteraceae</taxon>
        <taxon>Acetobacter</taxon>
    </lineage>
</organism>
<sequence length="454" mass="49745">MRKLPRLYPRTIYGQMVTLVSVCMFLTLSITPFLLYAFRPLVPPLPGGPWTNILAIETGIEALQAAPPQFREAIAQKISGNGLNFSVGPTPACAVVPTDSMTGFIQHMLVSRGNLGNHALRARSCAGHDEHIPVSYLSLSHENIIVLVYNSHNHHIGHMMHWTMPLTVSLVFLVTITLSLTFWSIWHISRPLRNIAAQADAFGYDSTPDPLPEHGPTEVRRLTHAFNRMQARIAASAEERTRMLIAIGHDLRTPLTRLFMRLELGGEEASPAAMKHDLTLMKKMLNGTLHFLREQTHAEKAEAIDLASLLESLCHEFSVVGHSIHYSGPAQLICICQTTPLERAFSNLIENGLKYGTDVTVSLKSEGHRALIDIRDNGPGIPDNLLASARLPFYRLDPARASDGGLGLGLSIADAIITRHNGQLSLSNIKPHGLRAHIALPLGIVSKPCKPGGL</sequence>
<evidence type="ECO:0000256" key="15">
    <source>
        <dbReference type="SAM" id="Phobius"/>
    </source>
</evidence>
<dbReference type="Gene3D" id="1.10.287.130">
    <property type="match status" value="1"/>
</dbReference>
<evidence type="ECO:0000256" key="3">
    <source>
        <dbReference type="ARBA" id="ARBA00012438"/>
    </source>
</evidence>
<keyword evidence="4" id="KW-1003">Cell membrane</keyword>
<evidence type="ECO:0000256" key="8">
    <source>
        <dbReference type="ARBA" id="ARBA00022692"/>
    </source>
</evidence>
<feature type="domain" description="HAMP" evidence="17">
    <location>
        <begin position="186"/>
        <end position="238"/>
    </location>
</feature>
<keyword evidence="19" id="KW-1185">Reference proteome</keyword>
<dbReference type="SUPFAM" id="SSF47384">
    <property type="entry name" value="Homodimeric domain of signal transducing histidine kinase"/>
    <property type="match status" value="1"/>
</dbReference>
<dbReference type="PROSITE" id="PS50885">
    <property type="entry name" value="HAMP"/>
    <property type="match status" value="1"/>
</dbReference>
<evidence type="ECO:0000256" key="2">
    <source>
        <dbReference type="ARBA" id="ARBA00004429"/>
    </source>
</evidence>
<dbReference type="InterPro" id="IPR004358">
    <property type="entry name" value="Sig_transdc_His_kin-like_C"/>
</dbReference>
<feature type="transmembrane region" description="Helical" evidence="15">
    <location>
        <begin position="166"/>
        <end position="186"/>
    </location>
</feature>
<feature type="domain" description="Histidine kinase" evidence="16">
    <location>
        <begin position="246"/>
        <end position="444"/>
    </location>
</feature>
<keyword evidence="7" id="KW-0808">Transferase</keyword>
<evidence type="ECO:0000256" key="1">
    <source>
        <dbReference type="ARBA" id="ARBA00000085"/>
    </source>
</evidence>
<evidence type="ECO:0000259" key="16">
    <source>
        <dbReference type="PROSITE" id="PS50109"/>
    </source>
</evidence>
<keyword evidence="11" id="KW-0067">ATP-binding</keyword>
<dbReference type="SMART" id="SM00387">
    <property type="entry name" value="HATPase_c"/>
    <property type="match status" value="1"/>
</dbReference>
<keyword evidence="10" id="KW-0418">Kinase</keyword>
<dbReference type="PROSITE" id="PS50109">
    <property type="entry name" value="HIS_KIN"/>
    <property type="match status" value="1"/>
</dbReference>
<accession>A0A6V8I9F7</accession>
<evidence type="ECO:0000259" key="17">
    <source>
        <dbReference type="PROSITE" id="PS50885"/>
    </source>
</evidence>
<keyword evidence="12 15" id="KW-1133">Transmembrane helix</keyword>
<keyword evidence="6" id="KW-0597">Phosphoprotein</keyword>
<evidence type="ECO:0000256" key="6">
    <source>
        <dbReference type="ARBA" id="ARBA00022553"/>
    </source>
</evidence>
<dbReference type="SUPFAM" id="SSF55874">
    <property type="entry name" value="ATPase domain of HSP90 chaperone/DNA topoisomerase II/histidine kinase"/>
    <property type="match status" value="1"/>
</dbReference>
<dbReference type="SMART" id="SM00304">
    <property type="entry name" value="HAMP"/>
    <property type="match status" value="1"/>
</dbReference>
<evidence type="ECO:0000256" key="14">
    <source>
        <dbReference type="ARBA" id="ARBA00023136"/>
    </source>
</evidence>
<dbReference type="GO" id="GO:0005524">
    <property type="term" value="F:ATP binding"/>
    <property type="evidence" value="ECO:0007669"/>
    <property type="project" value="UniProtKB-KW"/>
</dbReference>
<dbReference type="Proteomes" id="UP000548726">
    <property type="component" value="Unassembled WGS sequence"/>
</dbReference>
<keyword evidence="8 15" id="KW-0812">Transmembrane</keyword>
<evidence type="ECO:0000256" key="11">
    <source>
        <dbReference type="ARBA" id="ARBA00022840"/>
    </source>
</evidence>
<dbReference type="Pfam" id="PF00672">
    <property type="entry name" value="HAMP"/>
    <property type="match status" value="1"/>
</dbReference>
<keyword evidence="5" id="KW-0997">Cell inner membrane</keyword>
<dbReference type="CDD" id="cd00082">
    <property type="entry name" value="HisKA"/>
    <property type="match status" value="1"/>
</dbReference>
<protein>
    <recommendedName>
        <fullName evidence="3">histidine kinase</fullName>
        <ecNumber evidence="3">2.7.13.3</ecNumber>
    </recommendedName>
</protein>
<dbReference type="GO" id="GO:0000155">
    <property type="term" value="F:phosphorelay sensor kinase activity"/>
    <property type="evidence" value="ECO:0007669"/>
    <property type="project" value="InterPro"/>
</dbReference>
<dbReference type="CDD" id="cd06225">
    <property type="entry name" value="HAMP"/>
    <property type="match status" value="1"/>
</dbReference>
<dbReference type="InterPro" id="IPR050980">
    <property type="entry name" value="2C_sensor_his_kinase"/>
</dbReference>
<dbReference type="PANTHER" id="PTHR44936:SF5">
    <property type="entry name" value="SENSOR HISTIDINE KINASE ENVZ"/>
    <property type="match status" value="1"/>
</dbReference>
<keyword evidence="14 15" id="KW-0472">Membrane</keyword>
<evidence type="ECO:0000256" key="7">
    <source>
        <dbReference type="ARBA" id="ARBA00022679"/>
    </source>
</evidence>
<evidence type="ECO:0000313" key="19">
    <source>
        <dbReference type="Proteomes" id="UP000548726"/>
    </source>
</evidence>
<keyword evidence="9" id="KW-0547">Nucleotide-binding</keyword>
<evidence type="ECO:0000313" key="18">
    <source>
        <dbReference type="EMBL" id="GFE94268.1"/>
    </source>
</evidence>
<reference evidence="18 19" key="1">
    <citation type="journal article" date="2020" name="Cell Rep.">
        <title>Local necrotic cells trigger systemic immune activation via gut microbiome dysbiosis in Drosophila.</title>
        <authorList>
            <person name="Kosakamoto H."/>
            <person name="Yamauchi T."/>
            <person name="Akuzawa-Tokita Y."/>
            <person name="Nishimura K."/>
            <person name="Soga T."/>
            <person name="Murakami T."/>
            <person name="Mori H."/>
            <person name="Yamamoto K."/>
            <person name="Miyazaki R."/>
            <person name="Koto A."/>
            <person name="Miura M."/>
            <person name="Obata F."/>
        </authorList>
    </citation>
    <scope>NUCLEOTIDE SEQUENCE [LARGE SCALE GENOMIC DNA]</scope>
    <source>
        <strain evidence="18 19">Ai</strain>
    </source>
</reference>
<evidence type="ECO:0000256" key="9">
    <source>
        <dbReference type="ARBA" id="ARBA00022741"/>
    </source>
</evidence>
<gene>
    <name evidence="18" type="ORF">DmAi_23270</name>
</gene>
<dbReference type="PRINTS" id="PR00344">
    <property type="entry name" value="BCTRLSENSOR"/>
</dbReference>